<comment type="caution">
    <text evidence="1">The sequence shown here is derived from an EMBL/GenBank/DDBJ whole genome shotgun (WGS) entry which is preliminary data.</text>
</comment>
<proteinExistence type="predicted"/>
<protein>
    <submittedName>
        <fullName evidence="1">Uncharacterized protein</fullName>
    </submittedName>
</protein>
<gene>
    <name evidence="1" type="ORF">EYF80_035265</name>
</gene>
<dbReference type="Proteomes" id="UP000314294">
    <property type="component" value="Unassembled WGS sequence"/>
</dbReference>
<accession>A0A4Z2GPG1</accession>
<keyword evidence="2" id="KW-1185">Reference proteome</keyword>
<evidence type="ECO:0000313" key="2">
    <source>
        <dbReference type="Proteomes" id="UP000314294"/>
    </source>
</evidence>
<dbReference type="EMBL" id="SRLO01000481">
    <property type="protein sequence ID" value="TNN54562.1"/>
    <property type="molecule type" value="Genomic_DNA"/>
</dbReference>
<dbReference type="AlphaFoldDB" id="A0A4Z2GPG1"/>
<sequence length="157" mass="17361">MGRQDDTAVQRMLFQGLQRSTVFSSGMACILIRQHVPKETVFHAQVNSFKTDLIEISPVTLAYLSWWVGGVRRQRASWEVLPKKQCLFSLLPGQTVAIILKLTFTSKDVIQGSYLRGDGVNLHPDSVRLRPGDSRAGQTVPTRTKLASVVVGPDGAR</sequence>
<name>A0A4Z2GPG1_9TELE</name>
<evidence type="ECO:0000313" key="1">
    <source>
        <dbReference type="EMBL" id="TNN54562.1"/>
    </source>
</evidence>
<organism evidence="1 2">
    <name type="scientific">Liparis tanakae</name>
    <name type="common">Tanaka's snailfish</name>
    <dbReference type="NCBI Taxonomy" id="230148"/>
    <lineage>
        <taxon>Eukaryota</taxon>
        <taxon>Metazoa</taxon>
        <taxon>Chordata</taxon>
        <taxon>Craniata</taxon>
        <taxon>Vertebrata</taxon>
        <taxon>Euteleostomi</taxon>
        <taxon>Actinopterygii</taxon>
        <taxon>Neopterygii</taxon>
        <taxon>Teleostei</taxon>
        <taxon>Neoteleostei</taxon>
        <taxon>Acanthomorphata</taxon>
        <taxon>Eupercaria</taxon>
        <taxon>Perciformes</taxon>
        <taxon>Cottioidei</taxon>
        <taxon>Cottales</taxon>
        <taxon>Liparidae</taxon>
        <taxon>Liparis</taxon>
    </lineage>
</organism>
<reference evidence="1 2" key="1">
    <citation type="submission" date="2019-03" db="EMBL/GenBank/DDBJ databases">
        <title>First draft genome of Liparis tanakae, snailfish: a comprehensive survey of snailfish specific genes.</title>
        <authorList>
            <person name="Kim W."/>
            <person name="Song I."/>
            <person name="Jeong J.-H."/>
            <person name="Kim D."/>
            <person name="Kim S."/>
            <person name="Ryu S."/>
            <person name="Song J.Y."/>
            <person name="Lee S.K."/>
        </authorList>
    </citation>
    <scope>NUCLEOTIDE SEQUENCE [LARGE SCALE GENOMIC DNA]</scope>
    <source>
        <tissue evidence="1">Muscle</tissue>
    </source>
</reference>